<evidence type="ECO:0000256" key="1">
    <source>
        <dbReference type="SAM" id="MobiDB-lite"/>
    </source>
</evidence>
<dbReference type="GO" id="GO:0004175">
    <property type="term" value="F:endopeptidase activity"/>
    <property type="evidence" value="ECO:0007669"/>
    <property type="project" value="UniProtKB-ARBA"/>
</dbReference>
<feature type="transmembrane region" description="Helical" evidence="2">
    <location>
        <begin position="498"/>
        <end position="516"/>
    </location>
</feature>
<feature type="transmembrane region" description="Helical" evidence="2">
    <location>
        <begin position="385"/>
        <end position="407"/>
    </location>
</feature>
<feature type="transmembrane region" description="Helical" evidence="2">
    <location>
        <begin position="550"/>
        <end position="572"/>
    </location>
</feature>
<evidence type="ECO:0000259" key="3">
    <source>
        <dbReference type="Pfam" id="PF02517"/>
    </source>
</evidence>
<feature type="domain" description="CAAX prenyl protease 2/Lysostaphin resistance protein A-like" evidence="3">
    <location>
        <begin position="439"/>
        <end position="533"/>
    </location>
</feature>
<proteinExistence type="predicted"/>
<feature type="transmembrane region" description="Helical" evidence="2">
    <location>
        <begin position="293"/>
        <end position="319"/>
    </location>
</feature>
<feature type="region of interest" description="Disordered" evidence="1">
    <location>
        <begin position="580"/>
        <end position="601"/>
    </location>
</feature>
<dbReference type="Proteomes" id="UP001161325">
    <property type="component" value="Unassembled WGS sequence"/>
</dbReference>
<keyword evidence="5" id="KW-1185">Reference proteome</keyword>
<comment type="caution">
    <text evidence="4">The sequence shown here is derived from an EMBL/GenBank/DDBJ whole genome shotgun (WGS) entry which is preliminary data.</text>
</comment>
<gene>
    <name evidence="4" type="ORF">rosag_06560</name>
</gene>
<dbReference type="RefSeq" id="WP_284348591.1">
    <property type="nucleotide sequence ID" value="NZ_BRXS01000001.1"/>
</dbReference>
<evidence type="ECO:0000313" key="5">
    <source>
        <dbReference type="Proteomes" id="UP001161325"/>
    </source>
</evidence>
<accession>A0AA37QE97</accession>
<feature type="transmembrane region" description="Helical" evidence="2">
    <location>
        <begin position="472"/>
        <end position="492"/>
    </location>
</feature>
<name>A0AA37QE97_9BACT</name>
<dbReference type="GO" id="GO:0080120">
    <property type="term" value="P:CAAX-box protein maturation"/>
    <property type="evidence" value="ECO:0007669"/>
    <property type="project" value="UniProtKB-ARBA"/>
</dbReference>
<evidence type="ECO:0000313" key="4">
    <source>
        <dbReference type="EMBL" id="GLC24143.1"/>
    </source>
</evidence>
<dbReference type="AlphaFoldDB" id="A0AA37QE97"/>
<dbReference type="InterPro" id="IPR003675">
    <property type="entry name" value="Rce1/LyrA-like_dom"/>
</dbReference>
<dbReference type="EMBL" id="BRXS01000001">
    <property type="protein sequence ID" value="GLC24143.1"/>
    <property type="molecule type" value="Genomic_DNA"/>
</dbReference>
<evidence type="ECO:0000256" key="2">
    <source>
        <dbReference type="SAM" id="Phobius"/>
    </source>
</evidence>
<feature type="transmembrane region" description="Helical" evidence="2">
    <location>
        <begin position="263"/>
        <end position="281"/>
    </location>
</feature>
<dbReference type="Pfam" id="PF02517">
    <property type="entry name" value="Rce1-like"/>
    <property type="match status" value="1"/>
</dbReference>
<organism evidence="4 5">
    <name type="scientific">Roseisolibacter agri</name>
    <dbReference type="NCBI Taxonomy" id="2014610"/>
    <lineage>
        <taxon>Bacteria</taxon>
        <taxon>Pseudomonadati</taxon>
        <taxon>Gemmatimonadota</taxon>
        <taxon>Gemmatimonadia</taxon>
        <taxon>Gemmatimonadales</taxon>
        <taxon>Gemmatimonadaceae</taxon>
        <taxon>Roseisolibacter</taxon>
    </lineage>
</organism>
<reference evidence="4" key="1">
    <citation type="submission" date="2022-08" db="EMBL/GenBank/DDBJ databases">
        <title>Draft genome sequencing of Roseisolibacter agri AW1220.</title>
        <authorList>
            <person name="Tobiishi Y."/>
            <person name="Tonouchi A."/>
        </authorList>
    </citation>
    <scope>NUCLEOTIDE SEQUENCE</scope>
    <source>
        <strain evidence="4">AW1220</strain>
    </source>
</reference>
<keyword evidence="2" id="KW-0812">Transmembrane</keyword>
<keyword evidence="2" id="KW-0472">Membrane</keyword>
<sequence>MRPLRDDRWLWPLAAIAGALFFLSLGRLWPLAAADLTVPRATLVSRAAHALRAQGLLARAADTTDFTIATRLATDEGALDYVERTFGRDAAQALIHGGSALVEHEVLLKRAGDPDARWVALHPDGSLLGWLRGVQDDAAGARLALDAARPLAETALRRFGRALHRGAWAPEPQEDDIDTAWRNVPWAETGAASRERPARTDHSFTYERLLRDPKRHAGELRERAVVTVSGDRVTSARRWMVVPAAGDRAARAREAPVRALQTAGFALLVIGAIGALAVFLLRLRDGSARLGRAAYWSAIVFACAFLTGVLADYALLAGWDPLWPRWVARFTSLANQSQGTAWMFVLLFAFIAAGDALDREVTGAGDAGGRGATLWRLGRGGIADAAVGLASLRGFAVGLLCGGVMAATVWGLERWAGAYAGVQPTGFFFYALNSSVPSLATLLFFTNIALLEELGYRLFAGSWLLRTWRRPWIAIVVPAVVYGLTHTGLSFLPPQEPFWGRALVMSLVGCVWGWAFLRWDALTVVTSHLTADLFIFNWPRLASAHPDVRLAALLTVSAPLLPALVAGVAALVRGRRALAAPTGGAHDGAPIAPVPRQESPS</sequence>
<feature type="transmembrane region" description="Helical" evidence="2">
    <location>
        <begin position="427"/>
        <end position="451"/>
    </location>
</feature>
<keyword evidence="2" id="KW-1133">Transmembrane helix</keyword>
<protein>
    <recommendedName>
        <fullName evidence="3">CAAX prenyl protease 2/Lysostaphin resistance protein A-like domain-containing protein</fullName>
    </recommendedName>
</protein>